<dbReference type="PANTHER" id="PTHR12815:SF47">
    <property type="entry name" value="TRANSLOCATION AND ASSEMBLY MODULE SUBUNIT TAMA"/>
    <property type="match status" value="1"/>
</dbReference>
<keyword evidence="4" id="KW-1134">Transmembrane beta strand</keyword>
<dbReference type="InterPro" id="IPR010827">
    <property type="entry name" value="BamA/TamA_POTRA"/>
</dbReference>
<dbReference type="InterPro" id="IPR039910">
    <property type="entry name" value="D15-like"/>
</dbReference>
<sequence>MPEKDTLPTPPARCIARVLALGLLLLGSAQAATITTTVGGIEGDLKLAALAGLDLNQYAGRDVSAAQARRLYERAPAQIAAALEPYGYYDATVSGDLKETPQGWQATLNVTPGEPVTVATLELKLQGEARELKSVRQALRAFEPKVGQPMNHAAYERGKAVIQAALFADGFLDAKLVEHRVELSRSTHKAAVKLAWEPGQRYRIGETVFEGAQFPTEFLQRYLPWQRGDFYTQEQLLGLQQRLNEADYFAIVDVNPDIENAADGVVPIRVNLAPAKRSIYTGGIFVGTDTGFGVRGGLERRWMNRRGHKLKSELILAQRLTSATALYQIPLPGPDNRSFNFGVNFRDEDTETTRSRTTTLVASETRQWRGFTRNAGIHLQTGDFEIGNRKEVAFRGNSTILYPQLDLTRKRADDPLFVRRGYSVSLLARAAAEGVLSDTNFVQLRGDVKWIRAFKPRQRLILRGSVGTSWVDKFDQLPPDLRFFAGGDRSIRGYVYQTIGPELIVDPAKKPVVIGGKHLLTASAEYEYYFRSKWGIATFVDAGDAFSGTKYEPKIGTGLGLRWRSPVGMLRLDLGVPLREPKDGVQIHLVIGPDL</sequence>
<accession>A0ABT1QSH9</accession>
<keyword evidence="8" id="KW-0998">Cell outer membrane</keyword>
<dbReference type="Gene3D" id="2.40.160.50">
    <property type="entry name" value="membrane protein fhac: a member of the omp85/tpsb transporter family"/>
    <property type="match status" value="1"/>
</dbReference>
<comment type="caution">
    <text evidence="15">The sequence shown here is derived from an EMBL/GenBank/DDBJ whole genome shotgun (WGS) entry which is preliminary data.</text>
</comment>
<name>A0ABT1QSH9_9GAMM</name>
<feature type="domain" description="POTRA" evidence="13">
    <location>
        <begin position="202"/>
        <end position="270"/>
    </location>
</feature>
<keyword evidence="16" id="KW-1185">Reference proteome</keyword>
<evidence type="ECO:0000259" key="14">
    <source>
        <dbReference type="Pfam" id="PF17243"/>
    </source>
</evidence>
<protein>
    <recommendedName>
        <fullName evidence="3">Translocation and assembly module subunit TamA</fullName>
    </recommendedName>
    <alternativeName>
        <fullName evidence="9">Autotransporter assembly factor TamA</fullName>
    </alternativeName>
</protein>
<dbReference type="EMBL" id="JANFQO010000008">
    <property type="protein sequence ID" value="MCQ4165262.1"/>
    <property type="molecule type" value="Genomic_DNA"/>
</dbReference>
<proteinExistence type="inferred from homology"/>
<comment type="subunit">
    <text evidence="10">Interacts with TamB to form the translocation and assembly module (TAM).</text>
</comment>
<dbReference type="InterPro" id="IPR035243">
    <property type="entry name" value="TamA_POTRA_Dom_1"/>
</dbReference>
<feature type="chain" id="PRO_5045405869" description="Translocation and assembly module subunit TamA" evidence="11">
    <location>
        <begin position="32"/>
        <end position="595"/>
    </location>
</feature>
<dbReference type="PANTHER" id="PTHR12815">
    <property type="entry name" value="SORTING AND ASSEMBLY MACHINERY SAMM50 PROTEIN FAMILY MEMBER"/>
    <property type="match status" value="1"/>
</dbReference>
<dbReference type="Pfam" id="PF07244">
    <property type="entry name" value="POTRA"/>
    <property type="match status" value="1"/>
</dbReference>
<feature type="domain" description="TamA POTRA" evidence="14">
    <location>
        <begin position="37"/>
        <end position="112"/>
    </location>
</feature>
<gene>
    <name evidence="15" type="ORF">NM961_11120</name>
</gene>
<organism evidence="15 16">
    <name type="scientific">Tahibacter harae</name>
    <dbReference type="NCBI Taxonomy" id="2963937"/>
    <lineage>
        <taxon>Bacteria</taxon>
        <taxon>Pseudomonadati</taxon>
        <taxon>Pseudomonadota</taxon>
        <taxon>Gammaproteobacteria</taxon>
        <taxon>Lysobacterales</taxon>
        <taxon>Rhodanobacteraceae</taxon>
        <taxon>Tahibacter</taxon>
    </lineage>
</organism>
<evidence type="ECO:0000256" key="11">
    <source>
        <dbReference type="SAM" id="SignalP"/>
    </source>
</evidence>
<evidence type="ECO:0000313" key="15">
    <source>
        <dbReference type="EMBL" id="MCQ4165262.1"/>
    </source>
</evidence>
<dbReference type="RefSeq" id="WP_255914381.1">
    <property type="nucleotide sequence ID" value="NZ_JANFQO010000008.1"/>
</dbReference>
<dbReference type="Pfam" id="PF01103">
    <property type="entry name" value="Omp85"/>
    <property type="match status" value="1"/>
</dbReference>
<evidence type="ECO:0000256" key="2">
    <source>
        <dbReference type="ARBA" id="ARBA00010248"/>
    </source>
</evidence>
<evidence type="ECO:0000313" key="16">
    <source>
        <dbReference type="Proteomes" id="UP001165498"/>
    </source>
</evidence>
<evidence type="ECO:0000256" key="9">
    <source>
        <dbReference type="ARBA" id="ARBA00033063"/>
    </source>
</evidence>
<evidence type="ECO:0000259" key="12">
    <source>
        <dbReference type="Pfam" id="PF01103"/>
    </source>
</evidence>
<keyword evidence="5" id="KW-0812">Transmembrane</keyword>
<evidence type="ECO:0000256" key="10">
    <source>
        <dbReference type="ARBA" id="ARBA00093548"/>
    </source>
</evidence>
<evidence type="ECO:0000256" key="8">
    <source>
        <dbReference type="ARBA" id="ARBA00023237"/>
    </source>
</evidence>
<feature type="signal peptide" evidence="11">
    <location>
        <begin position="1"/>
        <end position="31"/>
    </location>
</feature>
<feature type="domain" description="Bacterial surface antigen (D15)" evidence="12">
    <location>
        <begin position="306"/>
        <end position="592"/>
    </location>
</feature>
<evidence type="ECO:0000256" key="4">
    <source>
        <dbReference type="ARBA" id="ARBA00022452"/>
    </source>
</evidence>
<keyword evidence="6 11" id="KW-0732">Signal</keyword>
<reference evidence="15" key="1">
    <citation type="submission" date="2022-07" db="EMBL/GenBank/DDBJ databases">
        <title>Tahibacter sp., a new gammaproteobacterium isolated from the silt sample collected at pig farm.</title>
        <authorList>
            <person name="Chen H."/>
        </authorList>
    </citation>
    <scope>NUCLEOTIDE SEQUENCE</scope>
    <source>
        <strain evidence="15">P2K</strain>
    </source>
</reference>
<dbReference type="Gene3D" id="3.10.20.310">
    <property type="entry name" value="membrane protein fhac"/>
    <property type="match status" value="3"/>
</dbReference>
<evidence type="ECO:0000256" key="3">
    <source>
        <dbReference type="ARBA" id="ARBA00015419"/>
    </source>
</evidence>
<keyword evidence="7" id="KW-0472">Membrane</keyword>
<evidence type="ECO:0000256" key="6">
    <source>
        <dbReference type="ARBA" id="ARBA00022729"/>
    </source>
</evidence>
<evidence type="ECO:0000256" key="7">
    <source>
        <dbReference type="ARBA" id="ARBA00023136"/>
    </source>
</evidence>
<comment type="subcellular location">
    <subcellularLocation>
        <location evidence="1">Cell outer membrane</location>
    </subcellularLocation>
</comment>
<dbReference type="Proteomes" id="UP001165498">
    <property type="component" value="Unassembled WGS sequence"/>
</dbReference>
<dbReference type="InterPro" id="IPR000184">
    <property type="entry name" value="Bac_surfAg_D15"/>
</dbReference>
<evidence type="ECO:0000256" key="1">
    <source>
        <dbReference type="ARBA" id="ARBA00004442"/>
    </source>
</evidence>
<evidence type="ECO:0000259" key="13">
    <source>
        <dbReference type="Pfam" id="PF07244"/>
    </source>
</evidence>
<dbReference type="Pfam" id="PF17243">
    <property type="entry name" value="POTRA_TamA_1"/>
    <property type="match status" value="1"/>
</dbReference>
<evidence type="ECO:0000256" key="5">
    <source>
        <dbReference type="ARBA" id="ARBA00022692"/>
    </source>
</evidence>
<comment type="similarity">
    <text evidence="2">Belongs to the TamA family.</text>
</comment>